<keyword evidence="9" id="KW-0472">Membrane</keyword>
<evidence type="ECO:0000256" key="6">
    <source>
        <dbReference type="ARBA" id="ARBA00022833"/>
    </source>
</evidence>
<dbReference type="InterPro" id="IPR050626">
    <property type="entry name" value="Peptidase_M16"/>
</dbReference>
<dbReference type="Proteomes" id="UP000694867">
    <property type="component" value="Unplaced"/>
</dbReference>
<evidence type="ECO:0000313" key="14">
    <source>
        <dbReference type="Proteomes" id="UP000694867"/>
    </source>
</evidence>
<keyword evidence="4" id="KW-0479">Metal-binding</keyword>
<keyword evidence="3" id="KW-0645">Protease</keyword>
<dbReference type="Pfam" id="PF16187">
    <property type="entry name" value="Peptidase_M16_M"/>
    <property type="match status" value="1"/>
</dbReference>
<evidence type="ECO:0000259" key="11">
    <source>
        <dbReference type="Pfam" id="PF05193"/>
    </source>
</evidence>
<dbReference type="SUPFAM" id="SSF63411">
    <property type="entry name" value="LuxS/MPP-like metallohydrolase"/>
    <property type="match status" value="4"/>
</dbReference>
<feature type="region of interest" description="Disordered" evidence="8">
    <location>
        <begin position="1"/>
        <end position="21"/>
    </location>
</feature>
<dbReference type="InterPro" id="IPR011249">
    <property type="entry name" value="Metalloenz_LuxS/M16"/>
</dbReference>
<evidence type="ECO:0000256" key="8">
    <source>
        <dbReference type="SAM" id="MobiDB-lite"/>
    </source>
</evidence>
<feature type="transmembrane region" description="Helical" evidence="9">
    <location>
        <begin position="42"/>
        <end position="62"/>
    </location>
</feature>
<evidence type="ECO:0000256" key="3">
    <source>
        <dbReference type="ARBA" id="ARBA00022670"/>
    </source>
</evidence>
<feature type="domain" description="Peptidase M16 middle/third" evidence="12">
    <location>
        <begin position="450"/>
        <end position="695"/>
    </location>
</feature>
<dbReference type="GeneID" id="100904719"/>
<dbReference type="InterPro" id="IPR032632">
    <property type="entry name" value="Peptidase_M16_M"/>
</dbReference>
<gene>
    <name evidence="15" type="primary">LOC100904719</name>
</gene>
<organism evidence="14 15">
    <name type="scientific">Galendromus occidentalis</name>
    <name type="common">western predatory mite</name>
    <dbReference type="NCBI Taxonomy" id="34638"/>
    <lineage>
        <taxon>Eukaryota</taxon>
        <taxon>Metazoa</taxon>
        <taxon>Ecdysozoa</taxon>
        <taxon>Arthropoda</taxon>
        <taxon>Chelicerata</taxon>
        <taxon>Arachnida</taxon>
        <taxon>Acari</taxon>
        <taxon>Parasitiformes</taxon>
        <taxon>Mesostigmata</taxon>
        <taxon>Gamasina</taxon>
        <taxon>Phytoseioidea</taxon>
        <taxon>Phytoseiidae</taxon>
        <taxon>Typhlodrominae</taxon>
        <taxon>Galendromus</taxon>
    </lineage>
</organism>
<reference evidence="15" key="1">
    <citation type="submission" date="2025-08" db="UniProtKB">
        <authorList>
            <consortium name="RefSeq"/>
        </authorList>
    </citation>
    <scope>IDENTIFICATION</scope>
</reference>
<evidence type="ECO:0000259" key="10">
    <source>
        <dbReference type="Pfam" id="PF00675"/>
    </source>
</evidence>
<name>A0AAJ6QWR2_9ACAR</name>
<accession>A0AAJ6QWR2</accession>
<evidence type="ECO:0000259" key="13">
    <source>
        <dbReference type="Pfam" id="PF22456"/>
    </source>
</evidence>
<dbReference type="GO" id="GO:0006508">
    <property type="term" value="P:proteolysis"/>
    <property type="evidence" value="ECO:0007669"/>
    <property type="project" value="UniProtKB-KW"/>
</dbReference>
<dbReference type="PANTHER" id="PTHR43690:SF18">
    <property type="entry name" value="INSULIN-DEGRADING ENZYME-RELATED"/>
    <property type="match status" value="1"/>
</dbReference>
<keyword evidence="14" id="KW-1185">Reference proteome</keyword>
<dbReference type="RefSeq" id="XP_003746382.1">
    <property type="nucleotide sequence ID" value="XM_003746334.1"/>
</dbReference>
<dbReference type="Pfam" id="PF00675">
    <property type="entry name" value="Peptidase_M16"/>
    <property type="match status" value="1"/>
</dbReference>
<proteinExistence type="inferred from homology"/>
<dbReference type="FunFam" id="3.30.830.10:FF:000012">
    <property type="entry name" value="Protease 3"/>
    <property type="match status" value="1"/>
</dbReference>
<comment type="cofactor">
    <cofactor evidence="1">
        <name>Zn(2+)</name>
        <dbReference type="ChEBI" id="CHEBI:29105"/>
    </cofactor>
</comment>
<evidence type="ECO:0000256" key="2">
    <source>
        <dbReference type="ARBA" id="ARBA00007261"/>
    </source>
</evidence>
<evidence type="ECO:0000256" key="9">
    <source>
        <dbReference type="SAM" id="Phobius"/>
    </source>
</evidence>
<feature type="domain" description="Peptidase M16 N-terminal" evidence="10">
    <location>
        <begin position="97"/>
        <end position="226"/>
    </location>
</feature>
<dbReference type="Pfam" id="PF05193">
    <property type="entry name" value="Peptidase_M16_C"/>
    <property type="match status" value="1"/>
</dbReference>
<dbReference type="InterPro" id="IPR054734">
    <property type="entry name" value="PqqF-like_C_4"/>
</dbReference>
<evidence type="ECO:0000313" key="15">
    <source>
        <dbReference type="RefSeq" id="XP_003746382.1"/>
    </source>
</evidence>
<dbReference type="InterPro" id="IPR011765">
    <property type="entry name" value="Pept_M16_N"/>
</dbReference>
<dbReference type="Gene3D" id="3.30.830.10">
    <property type="entry name" value="Metalloenzyme, LuxS/M16 peptidase-like"/>
    <property type="match status" value="4"/>
</dbReference>
<evidence type="ECO:0000259" key="12">
    <source>
        <dbReference type="Pfam" id="PF16187"/>
    </source>
</evidence>
<dbReference type="AlphaFoldDB" id="A0AAJ6QWR2"/>
<protein>
    <submittedName>
        <fullName evidence="15">Insulin-degrading enzyme</fullName>
    </submittedName>
</protein>
<sequence>MDDGGPRRGTSRGSHVVAETETATRLAHKAMSATGSRSIRPLHWAVLLAAGALLPLIIYAALSALHSDDVVLTVPITRKSIADRSDYMGLHLRNGMKVLLSSNPETPTGVAMICVMVGSMTDPEEIQGLAHFTEHMLFMGSKKYPSEGALKTFVYGHGGNYNGFTKDDSTCYYFSVEADYLEGAVEILSDMFKQPLIQQSSSKREVHAVDTEYRRGLKTDYWRNLQIDKLTSDQTHDYHKFSVGNQKTLDEGATKMNSTLAREATKFFHKYYSAGIMNLGLHGKQPLSELKRMAVSNFADVQDKGIPPANWDYHPFKRSNRKLIKRMSDTEGHSLSLSFPMHDISKQLYPLKTLLEHKDKGGLHRYLITKGWMRSSSSQTKCIRGFCIFTTSFDLTDSGFNHWQDVVSHFFSYINFLKTHPLPDHYLQELDEILKIDYRFTSSFSLITQVQVMEKYNLSDLASAPYLLLDYEPHWIDEILHKLNPNNMRLMISSARFNGSTDRLEPLYSTEFSIEDLSQSSLDDWKTSTEGQNGYFYPPKNNWIPHNFSIHEKDEDWHAVPKLLVDDDRVRLWYFQDTSFNSPRSKAEIYLRTNAIREDRSRMGVSLVEDCFKRSIEEEAYGPAIGGLTAYFQSDIGGFRITVQGYNERLPELANLVLKNFMTFQLTEECFTLSKKSWLKNLKESERSSSSLHSFIRGRLIYHELSRRWRERETAMIRCTLPEARDLLNRIRRKLAAEVYVYGNIVQSDAYSVLNATKELLSVSEARLDDLKSLAEHSMKRGTINRLREHFDEQTLNSVYVYYEIGRREQTRNLVLTELFVNAIAAETSNVLRGRQQLGYSVGVVHERRSKTHGVAVYVESGSNTSFVESRIQDFVKRHVTTFLTDMSEETFQQHLTALVTKKRTKPKNVYESGDRFTAEIIDGNLLFNRTEIEAISAEVLTKADLITLHRRYMLNPTSSKALITLIESGPEREGDGKVETVRYDGSRTTFDTIEDYKKTLPLIEW</sequence>
<keyword evidence="5" id="KW-0378">Hydrolase</keyword>
<dbReference type="GO" id="GO:0004222">
    <property type="term" value="F:metalloendopeptidase activity"/>
    <property type="evidence" value="ECO:0007669"/>
    <property type="project" value="UniProtKB-ARBA"/>
</dbReference>
<keyword evidence="7" id="KW-0482">Metalloprotease</keyword>
<dbReference type="GO" id="GO:0046872">
    <property type="term" value="F:metal ion binding"/>
    <property type="evidence" value="ECO:0007669"/>
    <property type="project" value="UniProtKB-KW"/>
</dbReference>
<dbReference type="KEGG" id="goe:100904719"/>
<feature type="domain" description="Coenzyme PQQ synthesis protein F-like C-terminal lobe" evidence="13">
    <location>
        <begin position="824"/>
        <end position="917"/>
    </location>
</feature>
<comment type="similarity">
    <text evidence="2">Belongs to the peptidase M16 family.</text>
</comment>
<dbReference type="PANTHER" id="PTHR43690">
    <property type="entry name" value="NARDILYSIN"/>
    <property type="match status" value="1"/>
</dbReference>
<keyword evidence="9" id="KW-1133">Transmembrane helix</keyword>
<evidence type="ECO:0000256" key="4">
    <source>
        <dbReference type="ARBA" id="ARBA00022723"/>
    </source>
</evidence>
<dbReference type="InterPro" id="IPR007863">
    <property type="entry name" value="Peptidase_M16_C"/>
</dbReference>
<evidence type="ECO:0000256" key="5">
    <source>
        <dbReference type="ARBA" id="ARBA00022801"/>
    </source>
</evidence>
<keyword evidence="6" id="KW-0862">Zinc</keyword>
<dbReference type="Pfam" id="PF22456">
    <property type="entry name" value="PqqF-like_C_4"/>
    <property type="match status" value="1"/>
</dbReference>
<evidence type="ECO:0000256" key="7">
    <source>
        <dbReference type="ARBA" id="ARBA00023049"/>
    </source>
</evidence>
<feature type="domain" description="Peptidase M16 C-terminal" evidence="11">
    <location>
        <begin position="265"/>
        <end position="429"/>
    </location>
</feature>
<keyword evidence="9" id="KW-0812">Transmembrane</keyword>
<evidence type="ECO:0000256" key="1">
    <source>
        <dbReference type="ARBA" id="ARBA00001947"/>
    </source>
</evidence>